<dbReference type="Pfam" id="PF00200">
    <property type="entry name" value="Disintegrin"/>
    <property type="match status" value="3"/>
</dbReference>
<evidence type="ECO:0000256" key="9">
    <source>
        <dbReference type="ARBA" id="ARBA00022679"/>
    </source>
</evidence>
<dbReference type="EC" id="2.7.11.1" evidence="5"/>
<feature type="domain" description="Peptidase M12B" evidence="30">
    <location>
        <begin position="599"/>
        <end position="793"/>
    </location>
</feature>
<feature type="domain" description="Protein kinase" evidence="27">
    <location>
        <begin position="22"/>
        <end position="304"/>
    </location>
</feature>
<evidence type="ECO:0000256" key="1">
    <source>
        <dbReference type="ARBA" id="ARBA00004123"/>
    </source>
</evidence>
<keyword evidence="18" id="KW-0539">Nucleus</keyword>
<feature type="binding site" evidence="24">
    <location>
        <position position="1347"/>
    </location>
    <ligand>
        <name>Zn(2+)</name>
        <dbReference type="ChEBI" id="CHEBI:29105"/>
        <note>catalytic</note>
    </ligand>
</feature>
<dbReference type="InterPro" id="IPR027442">
    <property type="entry name" value="MAPKAPK_C"/>
</dbReference>
<dbReference type="Proteomes" id="UP000664991">
    <property type="component" value="Chromosome 17"/>
</dbReference>
<keyword evidence="12" id="KW-0418">Kinase</keyword>
<evidence type="ECO:0000313" key="31">
    <source>
        <dbReference type="EMBL" id="KAG5198756.1"/>
    </source>
</evidence>
<feature type="disulfide bond" evidence="23">
    <location>
        <begin position="2257"/>
        <end position="2266"/>
    </location>
</feature>
<feature type="domain" description="EGF-like" evidence="28">
    <location>
        <begin position="2233"/>
        <end position="2267"/>
    </location>
</feature>
<dbReference type="Pfam" id="PF00069">
    <property type="entry name" value="Pkinase"/>
    <property type="match status" value="1"/>
</dbReference>
<feature type="active site" evidence="24">
    <location>
        <position position="735"/>
    </location>
</feature>
<dbReference type="Gene3D" id="3.30.200.20">
    <property type="entry name" value="Phosphorylase Kinase, domain 1"/>
    <property type="match status" value="1"/>
</dbReference>
<dbReference type="InterPro" id="IPR001762">
    <property type="entry name" value="Disintegrin_dom"/>
</dbReference>
<dbReference type="GO" id="GO:0008584">
    <property type="term" value="P:male gonad development"/>
    <property type="evidence" value="ECO:0007669"/>
    <property type="project" value="TreeGrafter"/>
</dbReference>
<feature type="binding site" evidence="24">
    <location>
        <position position="1944"/>
    </location>
    <ligand>
        <name>Zn(2+)</name>
        <dbReference type="ChEBI" id="CHEBI:29105"/>
        <note>catalytic</note>
    </ligand>
</feature>
<dbReference type="InterPro" id="IPR011009">
    <property type="entry name" value="Kinase-like_dom_sf"/>
</dbReference>
<dbReference type="InterPro" id="IPR036436">
    <property type="entry name" value="Disintegrin_dom_sf"/>
</dbReference>
<feature type="domain" description="Disintegrin" evidence="29">
    <location>
        <begin position="2008"/>
        <end position="2092"/>
    </location>
</feature>
<evidence type="ECO:0000256" key="16">
    <source>
        <dbReference type="ARBA" id="ARBA00023136"/>
    </source>
</evidence>
<dbReference type="GO" id="GO:0005634">
    <property type="term" value="C:nucleus"/>
    <property type="evidence" value="ECO:0007669"/>
    <property type="project" value="UniProtKB-SubCell"/>
</dbReference>
<evidence type="ECO:0000256" key="3">
    <source>
        <dbReference type="ARBA" id="ARBA00004496"/>
    </source>
</evidence>
<evidence type="ECO:0000256" key="14">
    <source>
        <dbReference type="ARBA" id="ARBA00022989"/>
    </source>
</evidence>
<dbReference type="GO" id="GO:0002039">
    <property type="term" value="F:p53 binding"/>
    <property type="evidence" value="ECO:0007669"/>
    <property type="project" value="UniProtKB-ARBA"/>
</dbReference>
<name>A0A835ZRQ0_SHEEP</name>
<keyword evidence="7" id="KW-0723">Serine/threonine-protein kinase</keyword>
<feature type="binding site" evidence="24">
    <location>
        <position position="1337"/>
    </location>
    <ligand>
        <name>Zn(2+)</name>
        <dbReference type="ChEBI" id="CHEBI:29105"/>
        <note>catalytic</note>
    </ligand>
</feature>
<keyword evidence="10 26" id="KW-0812">Transmembrane</keyword>
<keyword evidence="6" id="KW-0963">Cytoplasm</keyword>
<dbReference type="GO" id="GO:0009897">
    <property type="term" value="C:external side of plasma membrane"/>
    <property type="evidence" value="ECO:0007669"/>
    <property type="project" value="TreeGrafter"/>
</dbReference>
<keyword evidence="24" id="KW-0479">Metal-binding</keyword>
<evidence type="ECO:0000256" key="7">
    <source>
        <dbReference type="ARBA" id="ARBA00022527"/>
    </source>
</evidence>
<gene>
    <name evidence="31" type="ORF">JEQ12_007352</name>
</gene>
<dbReference type="InterPro" id="IPR024079">
    <property type="entry name" value="MetalloPept_cat_dom_sf"/>
</dbReference>
<dbReference type="InterPro" id="IPR000719">
    <property type="entry name" value="Prot_kinase_dom"/>
</dbReference>
<dbReference type="GO" id="GO:0004674">
    <property type="term" value="F:protein serine/threonine kinase activity"/>
    <property type="evidence" value="ECO:0007669"/>
    <property type="project" value="UniProtKB-KW"/>
</dbReference>
<evidence type="ECO:0000256" key="10">
    <source>
        <dbReference type="ARBA" id="ARBA00022692"/>
    </source>
</evidence>
<evidence type="ECO:0000256" key="13">
    <source>
        <dbReference type="ARBA" id="ARBA00022840"/>
    </source>
</evidence>
<dbReference type="SUPFAM" id="SSF56112">
    <property type="entry name" value="Protein kinase-like (PK-like)"/>
    <property type="match status" value="1"/>
</dbReference>
<dbReference type="InterPro" id="IPR018358">
    <property type="entry name" value="Disintegrin_CS"/>
</dbReference>
<keyword evidence="23" id="KW-0245">EGF-like domain</keyword>
<evidence type="ECO:0000256" key="24">
    <source>
        <dbReference type="PROSITE-ProRule" id="PRU00276"/>
    </source>
</evidence>
<feature type="disulfide bond" evidence="22">
    <location>
        <begin position="1461"/>
        <end position="1481"/>
    </location>
</feature>
<keyword evidence="15" id="KW-0175">Coiled coil</keyword>
<dbReference type="FunFam" id="3.40.390.10:FF:000002">
    <property type="entry name" value="Disintegrin and metalloproteinase domain-containing protein 22"/>
    <property type="match status" value="3"/>
</dbReference>
<dbReference type="EMBL" id="JAEMGP010000017">
    <property type="protein sequence ID" value="KAG5198756.1"/>
    <property type="molecule type" value="Genomic_DNA"/>
</dbReference>
<dbReference type="PROSITE" id="PS00108">
    <property type="entry name" value="PROTEIN_KINASE_ST"/>
    <property type="match status" value="1"/>
</dbReference>
<dbReference type="Pfam" id="PF01562">
    <property type="entry name" value="Pep_M12B_propep"/>
    <property type="match status" value="3"/>
</dbReference>
<dbReference type="CDD" id="cd04269">
    <property type="entry name" value="ZnMc_adamalysin_II_like"/>
    <property type="match status" value="3"/>
</dbReference>
<feature type="transmembrane region" description="Helical" evidence="26">
    <location>
        <begin position="2322"/>
        <end position="2345"/>
    </location>
</feature>
<dbReference type="FunFam" id="1.10.510.10:FF:000179">
    <property type="entry name" value="MAP kinase-activated protein kinase 5 isoform X1"/>
    <property type="match status" value="1"/>
</dbReference>
<accession>A0A835ZRQ0</accession>
<dbReference type="Gene3D" id="4.10.1170.10">
    <property type="entry name" value="MAP kinase activated protein kinase 2"/>
    <property type="match status" value="1"/>
</dbReference>
<reference evidence="31 32" key="1">
    <citation type="submission" date="2020-12" db="EMBL/GenBank/DDBJ databases">
        <title>De novo assembly of Tibetan sheep genome.</title>
        <authorList>
            <person name="Li X."/>
        </authorList>
    </citation>
    <scope>NUCLEOTIDE SEQUENCE [LARGE SCALE GENOMIC DNA]</scope>
    <source>
        <tissue evidence="31">Heart</tissue>
    </source>
</reference>
<feature type="binding site" evidence="24">
    <location>
        <position position="734"/>
    </location>
    <ligand>
        <name>Zn(2+)</name>
        <dbReference type="ChEBI" id="CHEBI:29105"/>
        <note>catalytic</note>
    </ligand>
</feature>
<feature type="binding site" evidence="24">
    <location>
        <position position="1940"/>
    </location>
    <ligand>
        <name>Zn(2+)</name>
        <dbReference type="ChEBI" id="CHEBI:29105"/>
        <note>catalytic</note>
    </ligand>
</feature>
<evidence type="ECO:0000256" key="2">
    <source>
        <dbReference type="ARBA" id="ARBA00004479"/>
    </source>
</evidence>
<keyword evidence="9" id="KW-0808">Transferase</keyword>
<sequence>MSEESDMEKAIKESSILEEYNINWTQKLGAGISGPVRVCVKKSTQERFALKILFDRPKARNEVRLHMMCATHPNIVQIIEVFANSVQFPHESSPRARLLIVMEMMEGGELFHRISQHRHFTEKQASQVTKQIALALQHCHLLNIAHRDLKPENLLFKDNSLDAPVKLCDFGFAKIDQGDLMTPQFTPYYVAPQVLEAQRRHQKEKSGIIPTSPTPYTYNKSCDLWSLGVIIYVMLCGYPPFYSKHHSRTIPKDMRRKIMTGSFEFPEEEWSQISEMAKDVVRKLLKVKPEERLTIEGVLDHPWLNSTEALDNVLPSAQLMMDKAVVAGIQQAHAEQLANMRIQELKVSLKPLHSVNNPILRKRKLLGTKPKDGVYIHDRENGAEDSNVALEKLRDVIAQCILPQAGENEDEKLNEVVQEAWKYNRECKLLRDTLQSFSWNVIPKSLTVEGREDQVEKLSYVLFMQGQRQLIHLTVKRDYFVDNFPVFSYHNGILGQEMPPVSQDCHYEGYIEGVPGSFVSVNTCSGLRGLLIKEEKSYGVEPVHSSKRFEHVLYAMAHEARVSCGVTSKDSQVASTSRRPESGKPHSWQVPSDLWSHIKYVEMVVVVNNQRFQMWGSDVKQTVQRVMDIIALANSFTRGINIEVVLAGMEIWTEGDLTEVPVDLQVALRNFNSWRQENLFHRVKHDVAHMIVGQHPKEDTGQAFLSGACSSDFAAAVESFHHEDVLLFAALMVHELGHNLGIRHDHSACICKDRPFCLMHENITKGSGFSNCSSDFFHQFLWEHKGACLFNKPGHKGRLRRASRCGDGIVEGPEQCDCGSKCEMHPCCDTRCMLREHAECSDGLCCDKCRLRFKGFMCRAALGECDLPEYCNGFSGECPRDSYKLDGTVCDRIHYCAGGRCKNPDNQCMDIYGSPARSAPENCYVSMNTRGDRFGNCGTSSSPRLTYLKCAGDNIFCGKLICTNVREVPQIKPNHTLIQVAHNDGWCWSMDAYDTADIPDDGDAHTGTLCAPHKVCMNHLCTDHTSLGLYGDLGSLHHSSYEIVIPKSLTVEGREDQVEKLSYVLFMQGQRQLIHLTVKRDYFVDNFPVFSYHNGILGQEMPPVSQDCHYEGYIEGVPGSFVSVNTCSGLRGLLIKEEKSYGVEPVHSSKRFEHVLYAMAHEARVSCGVTSKDSQVASTSRRPESGKPHSWQVPSDLWSHIKYVEMVVVVNNQRFQMWGSDVKQTVQRVMDIIALANSFTRGINIEVVLAGMEIWTEGDLTEVPVDLQVALRNFNSWRQENLFHRVKHDVAHMIVGQHPKEDTGQAFLSGACSSDFAAAVESFHHEDVLLFAALMVHELGHNLGIRHDHSACICKDRPFCLMHENITKGSGFSNCSSDFFHQFLWEHKGACLFNKPGHKGRLRRASRCGDGIVEGPEQCDCGSKCEMHPCCDTRCMLREHAECSDGLCCDKCRLRFKGFMCRAALGECDLPEYCNGFSGECPRDSYKLDGTVCDRIHYCAGGRCKNPDNQCMDIYGSPARSAPENCYVSMNTRGDRFGNCGTSSSPRLTYLKCAGDNIFCGKLICTNVREVPQIKPNHTLIQVAHNDGWCWSMDAYDTADIPDDGDAHTGTLCAPHKVCMNHLCTDHTSLGLYGDLGSLHHSSYEIVIPKSLTVEGREDQVEKLSYVLFMQGQRQLIHLTVKRDYFVDNFPVFSYHNGILGQEMPPVSQDCHYEGYIEGVPGSFVSVNTCSGLRGLLIKEEKSYGVEPVHSSKRFEHVLYAMAHEARVSCGVTSKDSQVASTSRRPESGKPHSWQVPSDLWSHIKYVEMVVVVNNQRFQMWGSDVKQTVQRVMDIIALANSFTRGINIEVVLAGMEIWTEGDLTEVPVDLQVALRNFNSWRQENLFHRVKHDVAHMIVGQHPKEDTGQAFLSGACSSDFAAAVESFHHEDVLLFAALMVHELGHNLGIRHDHSACICKDRPFCLMHENITKGSGFSNCSSDFFHQFLWEHKGACLFNKPGHKGRLRRASRCGDGIVEGPEQCDCGSKCEMHPCCDTRCMLREHAECSDGLCCDKCRLRFKGFMCRAALGECDLPEYCNGSSGECPRDSYKLDGTVCDRIHYCAGGRCKNPDNQCMDIYGSPARSAPENCYVSMNTRGDRFGNCGTSSSPRLTYLKCAGDNIFCGKLICTNVREVPQIKPNHTLIQVAHNDGWCWSMDAYDTADIPDDGDAHTGTLCAPHKVCMNHLCTDHTSLGYSCETTELCNGKGVCNNFRHCHCEEGYAPPDCKDPGDGGSVDSGSSDKPRDSIDNNRSKEESESHASEFGNFGRNSENKDESQSLDKILYIVPLFLLAIFLALVIAASFGARKDMSQCSQEDLEEPEEEAVQIEEAVR</sequence>
<evidence type="ECO:0000256" key="5">
    <source>
        <dbReference type="ARBA" id="ARBA00012513"/>
    </source>
</evidence>
<dbReference type="PANTHER" id="PTHR11905:SF120">
    <property type="entry name" value="DISINTEGRIN AND METALLOPROTEINASE DOMAIN-CONTAINING PROTEIN 1A"/>
    <property type="match status" value="1"/>
</dbReference>
<dbReference type="FunFam" id="4.10.70.10:FF:000003">
    <property type="entry name" value="Disintegrin and metalloproteinase domain-containing protein 17"/>
    <property type="match status" value="3"/>
</dbReference>
<comment type="subcellular location">
    <subcellularLocation>
        <location evidence="3">Cytoplasm</location>
    </subcellularLocation>
    <subcellularLocation>
        <location evidence="2">Membrane</location>
        <topology evidence="2">Single-pass type I membrane protein</topology>
    </subcellularLocation>
    <subcellularLocation>
        <location evidence="1">Nucleus</location>
    </subcellularLocation>
</comment>
<evidence type="ECO:0000256" key="4">
    <source>
        <dbReference type="ARBA" id="ARBA00006692"/>
    </source>
</evidence>
<dbReference type="InterPro" id="IPR006586">
    <property type="entry name" value="ADAM_Cys-rich"/>
</dbReference>
<dbReference type="GO" id="GO:1990913">
    <property type="term" value="C:sperm head plasma membrane"/>
    <property type="evidence" value="ECO:0007669"/>
    <property type="project" value="TreeGrafter"/>
</dbReference>
<feature type="binding site" evidence="24">
    <location>
        <position position="738"/>
    </location>
    <ligand>
        <name>Zn(2+)</name>
        <dbReference type="ChEBI" id="CHEBI:29105"/>
        <note>catalytic</note>
    </ligand>
</feature>
<organism evidence="31 32">
    <name type="scientific">Ovis aries</name>
    <name type="common">Sheep</name>
    <dbReference type="NCBI Taxonomy" id="9940"/>
    <lineage>
        <taxon>Eukaryota</taxon>
        <taxon>Metazoa</taxon>
        <taxon>Chordata</taxon>
        <taxon>Craniata</taxon>
        <taxon>Vertebrata</taxon>
        <taxon>Euteleostomi</taxon>
        <taxon>Mammalia</taxon>
        <taxon>Eutheria</taxon>
        <taxon>Laurasiatheria</taxon>
        <taxon>Artiodactyla</taxon>
        <taxon>Ruminantia</taxon>
        <taxon>Pecora</taxon>
        <taxon>Bovidae</taxon>
        <taxon>Caprinae</taxon>
        <taxon>Ovis</taxon>
    </lineage>
</organism>
<dbReference type="GO" id="GO:0090400">
    <property type="term" value="P:stress-induced premature senescence"/>
    <property type="evidence" value="ECO:0007669"/>
    <property type="project" value="UniProtKB-ARBA"/>
</dbReference>
<dbReference type="GO" id="GO:0005737">
    <property type="term" value="C:cytoplasm"/>
    <property type="evidence" value="ECO:0007669"/>
    <property type="project" value="UniProtKB-SubCell"/>
</dbReference>
<keyword evidence="14 26" id="KW-1133">Transmembrane helix</keyword>
<dbReference type="InterPro" id="IPR034027">
    <property type="entry name" value="Reprolysin_adamalysin"/>
</dbReference>
<dbReference type="Pfam" id="PF01421">
    <property type="entry name" value="Reprolysin"/>
    <property type="match status" value="3"/>
</dbReference>
<dbReference type="FunFam" id="4.10.1170.10:FF:000002">
    <property type="entry name" value="MAP kinase-activated protein kinase 5"/>
    <property type="match status" value="1"/>
</dbReference>
<feature type="binding site" evidence="24">
    <location>
        <position position="1341"/>
    </location>
    <ligand>
        <name>Zn(2+)</name>
        <dbReference type="ChEBI" id="CHEBI:29105"/>
        <note>catalytic</note>
    </ligand>
</feature>
<dbReference type="PROSITE" id="PS50214">
    <property type="entry name" value="DISINTEGRIN_2"/>
    <property type="match status" value="3"/>
</dbReference>
<feature type="active site" evidence="24">
    <location>
        <position position="1338"/>
    </location>
</feature>
<comment type="caution">
    <text evidence="23">Lacks conserved residue(s) required for the propagation of feature annotation.</text>
</comment>
<evidence type="ECO:0000259" key="28">
    <source>
        <dbReference type="PROSITE" id="PS50026"/>
    </source>
</evidence>
<dbReference type="SUPFAM" id="SSF55486">
    <property type="entry name" value="Metalloproteases ('zincins'), catalytic domain"/>
    <property type="match status" value="3"/>
</dbReference>
<dbReference type="GO" id="GO:1902531">
    <property type="term" value="P:regulation of intracellular signal transduction"/>
    <property type="evidence" value="ECO:0007669"/>
    <property type="project" value="UniProtKB-ARBA"/>
</dbReference>
<comment type="similarity">
    <text evidence="4">Belongs to the protein kinase superfamily. CAMK Ser/Thr protein kinase family.</text>
</comment>
<evidence type="ECO:0000256" key="22">
    <source>
        <dbReference type="PROSITE-ProRule" id="PRU00068"/>
    </source>
</evidence>
<evidence type="ECO:0000256" key="6">
    <source>
        <dbReference type="ARBA" id="ARBA00022490"/>
    </source>
</evidence>
<dbReference type="PROSITE" id="PS50011">
    <property type="entry name" value="PROTEIN_KINASE_DOM"/>
    <property type="match status" value="1"/>
</dbReference>
<dbReference type="SMART" id="SM00050">
    <property type="entry name" value="DISIN"/>
    <property type="match status" value="3"/>
</dbReference>
<dbReference type="CDD" id="cd14171">
    <property type="entry name" value="STKc_MAPKAPK5"/>
    <property type="match status" value="1"/>
</dbReference>
<dbReference type="InterPro" id="IPR001590">
    <property type="entry name" value="Peptidase_M12B"/>
</dbReference>
<keyword evidence="16 26" id="KW-0472">Membrane</keyword>
<dbReference type="PROSITE" id="PS01186">
    <property type="entry name" value="EGF_2"/>
    <property type="match status" value="1"/>
</dbReference>
<dbReference type="PROSITE" id="PS50026">
    <property type="entry name" value="EGF_3"/>
    <property type="match status" value="1"/>
</dbReference>
<evidence type="ECO:0000256" key="15">
    <source>
        <dbReference type="ARBA" id="ARBA00023054"/>
    </source>
</evidence>
<feature type="domain" description="Disintegrin" evidence="29">
    <location>
        <begin position="802"/>
        <end position="886"/>
    </location>
</feature>
<feature type="region of interest" description="Disordered" evidence="25">
    <location>
        <begin position="2268"/>
        <end position="2313"/>
    </location>
</feature>
<dbReference type="GO" id="GO:0046872">
    <property type="term" value="F:metal ion binding"/>
    <property type="evidence" value="ECO:0007669"/>
    <property type="project" value="UniProtKB-KW"/>
</dbReference>
<evidence type="ECO:0000259" key="29">
    <source>
        <dbReference type="PROSITE" id="PS50214"/>
    </source>
</evidence>
<dbReference type="GO" id="GO:0006508">
    <property type="term" value="P:proteolysis"/>
    <property type="evidence" value="ECO:0007669"/>
    <property type="project" value="InterPro"/>
</dbReference>
<keyword evidence="8" id="KW-0597">Phosphoprotein</keyword>
<comment type="catalytic activity">
    <reaction evidence="19">
        <text>L-threonyl-[protein] + ATP = O-phospho-L-threonyl-[protein] + ADP + H(+)</text>
        <dbReference type="Rhea" id="RHEA:46608"/>
        <dbReference type="Rhea" id="RHEA-COMP:11060"/>
        <dbReference type="Rhea" id="RHEA-COMP:11605"/>
        <dbReference type="ChEBI" id="CHEBI:15378"/>
        <dbReference type="ChEBI" id="CHEBI:30013"/>
        <dbReference type="ChEBI" id="CHEBI:30616"/>
        <dbReference type="ChEBI" id="CHEBI:61977"/>
        <dbReference type="ChEBI" id="CHEBI:456216"/>
        <dbReference type="EC" id="2.7.11.1"/>
    </reaction>
</comment>
<keyword evidence="24" id="KW-0862">Zinc</keyword>
<evidence type="ECO:0000256" key="23">
    <source>
        <dbReference type="PROSITE-ProRule" id="PRU00076"/>
    </source>
</evidence>
<dbReference type="FunFam" id="3.30.200.20:FF:000209">
    <property type="entry name" value="MAP kinase-activated protein kinase 5 isoform X1"/>
    <property type="match status" value="1"/>
</dbReference>
<feature type="domain" description="Peptidase M12B" evidence="30">
    <location>
        <begin position="1805"/>
        <end position="1999"/>
    </location>
</feature>
<comment type="catalytic activity">
    <reaction evidence="20">
        <text>L-seryl-[protein] + ATP = O-phospho-L-seryl-[protein] + ADP + H(+)</text>
        <dbReference type="Rhea" id="RHEA:17989"/>
        <dbReference type="Rhea" id="RHEA-COMP:9863"/>
        <dbReference type="Rhea" id="RHEA-COMP:11604"/>
        <dbReference type="ChEBI" id="CHEBI:15378"/>
        <dbReference type="ChEBI" id="CHEBI:29999"/>
        <dbReference type="ChEBI" id="CHEBI:30616"/>
        <dbReference type="ChEBI" id="CHEBI:83421"/>
        <dbReference type="ChEBI" id="CHEBI:456216"/>
        <dbReference type="EC" id="2.7.11.1"/>
    </reaction>
</comment>
<feature type="domain" description="Disintegrin" evidence="29">
    <location>
        <begin position="1405"/>
        <end position="1489"/>
    </location>
</feature>
<evidence type="ECO:0000256" key="18">
    <source>
        <dbReference type="ARBA" id="ARBA00023242"/>
    </source>
</evidence>
<evidence type="ECO:0000256" key="20">
    <source>
        <dbReference type="ARBA" id="ARBA00048679"/>
    </source>
</evidence>
<dbReference type="InterPro" id="IPR002870">
    <property type="entry name" value="Peptidase_M12B_N"/>
</dbReference>
<evidence type="ECO:0000259" key="30">
    <source>
        <dbReference type="PROSITE" id="PS50215"/>
    </source>
</evidence>
<feature type="disulfide bond" evidence="22">
    <location>
        <begin position="2064"/>
        <end position="2084"/>
    </location>
</feature>
<feature type="binding site" evidence="24">
    <location>
        <position position="1950"/>
    </location>
    <ligand>
        <name>Zn(2+)</name>
        <dbReference type="ChEBI" id="CHEBI:29105"/>
        <note>catalytic</note>
    </ligand>
</feature>
<keyword evidence="13" id="KW-0067">ATP-binding</keyword>
<dbReference type="PROSITE" id="PS00427">
    <property type="entry name" value="DISINTEGRIN_1"/>
    <property type="match status" value="3"/>
</dbReference>
<dbReference type="GO" id="GO:0005524">
    <property type="term" value="F:ATP binding"/>
    <property type="evidence" value="ECO:0007669"/>
    <property type="project" value="UniProtKB-KW"/>
</dbReference>
<proteinExistence type="inferred from homology"/>
<evidence type="ECO:0000313" key="32">
    <source>
        <dbReference type="Proteomes" id="UP000664991"/>
    </source>
</evidence>
<dbReference type="InterPro" id="IPR008271">
    <property type="entry name" value="Ser/Thr_kinase_AS"/>
</dbReference>
<evidence type="ECO:0000256" key="11">
    <source>
        <dbReference type="ARBA" id="ARBA00022741"/>
    </source>
</evidence>
<feature type="disulfide bond" evidence="22">
    <location>
        <begin position="858"/>
        <end position="878"/>
    </location>
</feature>
<dbReference type="GO" id="GO:0007265">
    <property type="term" value="P:Ras protein signal transduction"/>
    <property type="evidence" value="ECO:0007669"/>
    <property type="project" value="UniProtKB-ARBA"/>
</dbReference>
<dbReference type="SMART" id="SM00220">
    <property type="entry name" value="S_TKc"/>
    <property type="match status" value="1"/>
</dbReference>
<dbReference type="GO" id="GO:0004222">
    <property type="term" value="F:metalloendopeptidase activity"/>
    <property type="evidence" value="ECO:0007669"/>
    <property type="project" value="InterPro"/>
</dbReference>
<feature type="binding site" evidence="24">
    <location>
        <position position="744"/>
    </location>
    <ligand>
        <name>Zn(2+)</name>
        <dbReference type="ChEBI" id="CHEBI:29105"/>
        <note>catalytic</note>
    </ligand>
</feature>
<evidence type="ECO:0000256" key="8">
    <source>
        <dbReference type="ARBA" id="ARBA00022553"/>
    </source>
</evidence>
<dbReference type="Gene3D" id="4.10.70.10">
    <property type="entry name" value="Disintegrin domain"/>
    <property type="match status" value="3"/>
</dbReference>
<dbReference type="PANTHER" id="PTHR11905">
    <property type="entry name" value="ADAM A DISINTEGRIN AND METALLOPROTEASE DOMAIN"/>
    <property type="match status" value="1"/>
</dbReference>
<dbReference type="PROSITE" id="PS50215">
    <property type="entry name" value="ADAM_MEPRO"/>
    <property type="match status" value="3"/>
</dbReference>
<dbReference type="Gene3D" id="3.40.390.10">
    <property type="entry name" value="Collagenase (Catalytic Domain)"/>
    <property type="match status" value="3"/>
</dbReference>
<dbReference type="Gene3D" id="1.10.510.10">
    <property type="entry name" value="Transferase(Phosphotransferase) domain 1"/>
    <property type="match status" value="1"/>
</dbReference>
<dbReference type="SMART" id="SM00608">
    <property type="entry name" value="ACR"/>
    <property type="match status" value="3"/>
</dbReference>
<evidence type="ECO:0000256" key="19">
    <source>
        <dbReference type="ARBA" id="ARBA00047899"/>
    </source>
</evidence>
<evidence type="ECO:0000256" key="25">
    <source>
        <dbReference type="SAM" id="MobiDB-lite"/>
    </source>
</evidence>
<dbReference type="PRINTS" id="PR00289">
    <property type="entry name" value="DISINTEGRIN"/>
</dbReference>
<dbReference type="SUPFAM" id="SSF57552">
    <property type="entry name" value="Blood coagulation inhibitor (disintegrin)"/>
    <property type="match status" value="3"/>
</dbReference>
<feature type="active site" evidence="24">
    <location>
        <position position="1941"/>
    </location>
</feature>
<protein>
    <recommendedName>
        <fullName evidence="21">MAP kinase-activated protein kinase 5</fullName>
        <ecNumber evidence="5">2.7.11.1</ecNumber>
    </recommendedName>
</protein>
<keyword evidence="11" id="KW-0547">Nucleotide-binding</keyword>
<dbReference type="GO" id="GO:0007339">
    <property type="term" value="P:binding of sperm to zona pellucida"/>
    <property type="evidence" value="ECO:0007669"/>
    <property type="project" value="TreeGrafter"/>
</dbReference>
<evidence type="ECO:0000259" key="27">
    <source>
        <dbReference type="PROSITE" id="PS50011"/>
    </source>
</evidence>
<feature type="domain" description="Peptidase M12B" evidence="30">
    <location>
        <begin position="1202"/>
        <end position="1396"/>
    </location>
</feature>
<dbReference type="InterPro" id="IPR000742">
    <property type="entry name" value="EGF"/>
</dbReference>
<comment type="caution">
    <text evidence="31">The sequence shown here is derived from an EMBL/GenBank/DDBJ whole genome shotgun (WGS) entry which is preliminary data.</text>
</comment>
<evidence type="ECO:0000256" key="26">
    <source>
        <dbReference type="SAM" id="Phobius"/>
    </source>
</evidence>
<dbReference type="Pfam" id="PF08516">
    <property type="entry name" value="ADAM_CR"/>
    <property type="match status" value="3"/>
</dbReference>
<evidence type="ECO:0000256" key="21">
    <source>
        <dbReference type="ARBA" id="ARBA00074386"/>
    </source>
</evidence>
<keyword evidence="17 23" id="KW-1015">Disulfide bond</keyword>
<feature type="compositionally biased region" description="Basic and acidic residues" evidence="25">
    <location>
        <begin position="2279"/>
        <end position="2300"/>
    </location>
</feature>
<evidence type="ECO:0000256" key="12">
    <source>
        <dbReference type="ARBA" id="ARBA00022777"/>
    </source>
</evidence>
<evidence type="ECO:0000256" key="17">
    <source>
        <dbReference type="ARBA" id="ARBA00023157"/>
    </source>
</evidence>